<organism evidence="13 14">
    <name type="scientific">Paramecium primaurelia</name>
    <dbReference type="NCBI Taxonomy" id="5886"/>
    <lineage>
        <taxon>Eukaryota</taxon>
        <taxon>Sar</taxon>
        <taxon>Alveolata</taxon>
        <taxon>Ciliophora</taxon>
        <taxon>Intramacronucleata</taxon>
        <taxon>Oligohymenophorea</taxon>
        <taxon>Peniculida</taxon>
        <taxon>Parameciidae</taxon>
        <taxon>Paramecium</taxon>
    </lineage>
</organism>
<gene>
    <name evidence="13" type="ORF">PPRIM_AZ9-3.1.T1390063</name>
</gene>
<dbReference type="GO" id="GO:0031981">
    <property type="term" value="C:nuclear lumen"/>
    <property type="evidence" value="ECO:0007669"/>
    <property type="project" value="UniProtKB-ARBA"/>
</dbReference>
<keyword evidence="3" id="KW-0808">Transferase</keyword>
<evidence type="ECO:0000256" key="10">
    <source>
        <dbReference type="RuleBase" id="RU000304"/>
    </source>
</evidence>
<dbReference type="CDD" id="cd14132">
    <property type="entry name" value="STKc_CK2_alpha"/>
    <property type="match status" value="1"/>
</dbReference>
<reference evidence="13" key="1">
    <citation type="submission" date="2021-01" db="EMBL/GenBank/DDBJ databases">
        <authorList>
            <consortium name="Genoscope - CEA"/>
            <person name="William W."/>
        </authorList>
    </citation>
    <scope>NUCLEOTIDE SEQUENCE</scope>
</reference>
<comment type="catalytic activity">
    <reaction evidence="8">
        <text>L-seryl-[protein] + ATP = O-phospho-L-seryl-[protein] + ADP + H(+)</text>
        <dbReference type="Rhea" id="RHEA:17989"/>
        <dbReference type="Rhea" id="RHEA-COMP:9863"/>
        <dbReference type="Rhea" id="RHEA-COMP:11604"/>
        <dbReference type="ChEBI" id="CHEBI:15378"/>
        <dbReference type="ChEBI" id="CHEBI:29999"/>
        <dbReference type="ChEBI" id="CHEBI:30616"/>
        <dbReference type="ChEBI" id="CHEBI:83421"/>
        <dbReference type="ChEBI" id="CHEBI:456216"/>
        <dbReference type="EC" id="2.7.11.1"/>
    </reaction>
</comment>
<comment type="caution">
    <text evidence="13">The sequence shown here is derived from an EMBL/GenBank/DDBJ whole genome shotgun (WGS) entry which is preliminary data.</text>
</comment>
<evidence type="ECO:0000256" key="8">
    <source>
        <dbReference type="ARBA" id="ARBA00048679"/>
    </source>
</evidence>
<dbReference type="InterPro" id="IPR017441">
    <property type="entry name" value="Protein_kinase_ATP_BS"/>
</dbReference>
<keyword evidence="4 9" id="KW-0547">Nucleotide-binding</keyword>
<accession>A0A8S1Q053</accession>
<name>A0A8S1Q053_PARPR</name>
<evidence type="ECO:0000313" key="14">
    <source>
        <dbReference type="Proteomes" id="UP000688137"/>
    </source>
</evidence>
<dbReference type="PROSITE" id="PS00107">
    <property type="entry name" value="PROTEIN_KINASE_ATP"/>
    <property type="match status" value="1"/>
</dbReference>
<evidence type="ECO:0000256" key="5">
    <source>
        <dbReference type="ARBA" id="ARBA00022777"/>
    </source>
</evidence>
<evidence type="ECO:0000256" key="11">
    <source>
        <dbReference type="SAM" id="SignalP"/>
    </source>
</evidence>
<feature type="binding site" evidence="9">
    <location>
        <position position="147"/>
    </location>
    <ligand>
        <name>ATP</name>
        <dbReference type="ChEBI" id="CHEBI:30616"/>
    </ligand>
</feature>
<dbReference type="GO" id="GO:0005829">
    <property type="term" value="C:cytosol"/>
    <property type="evidence" value="ECO:0007669"/>
    <property type="project" value="TreeGrafter"/>
</dbReference>
<dbReference type="InterPro" id="IPR008271">
    <property type="entry name" value="Ser/Thr_kinase_AS"/>
</dbReference>
<keyword evidence="2 10" id="KW-0723">Serine/threonine-protein kinase</keyword>
<evidence type="ECO:0000256" key="9">
    <source>
        <dbReference type="PROSITE-ProRule" id="PRU10141"/>
    </source>
</evidence>
<dbReference type="PANTHER" id="PTHR24054:SF0">
    <property type="entry name" value="CASEIN KINASE II SUBUNIT ALPHA"/>
    <property type="match status" value="1"/>
</dbReference>
<dbReference type="GO" id="GO:0005956">
    <property type="term" value="C:protein kinase CK2 complex"/>
    <property type="evidence" value="ECO:0007669"/>
    <property type="project" value="TreeGrafter"/>
</dbReference>
<dbReference type="Pfam" id="PF00069">
    <property type="entry name" value="Pkinase"/>
    <property type="match status" value="1"/>
</dbReference>
<keyword evidence="14" id="KW-1185">Reference proteome</keyword>
<keyword evidence="6 9" id="KW-0067">ATP-binding</keyword>
<dbReference type="OMA" id="QHEYFTD"/>
<evidence type="ECO:0000256" key="6">
    <source>
        <dbReference type="ARBA" id="ARBA00022840"/>
    </source>
</evidence>
<keyword evidence="5" id="KW-0418">Kinase</keyword>
<protein>
    <recommendedName>
        <fullName evidence="1">non-specific serine/threonine protein kinase</fullName>
        <ecNumber evidence="1">2.7.11.1</ecNumber>
    </recommendedName>
</protein>
<dbReference type="InterPro" id="IPR000719">
    <property type="entry name" value="Prot_kinase_dom"/>
</dbReference>
<evidence type="ECO:0000313" key="13">
    <source>
        <dbReference type="EMBL" id="CAD8109057.1"/>
    </source>
</evidence>
<feature type="domain" description="Protein kinase" evidence="12">
    <location>
        <begin position="118"/>
        <end position="406"/>
    </location>
</feature>
<dbReference type="SMART" id="SM00220">
    <property type="entry name" value="S_TKc"/>
    <property type="match status" value="1"/>
</dbReference>
<evidence type="ECO:0000256" key="3">
    <source>
        <dbReference type="ARBA" id="ARBA00022679"/>
    </source>
</evidence>
<feature type="signal peptide" evidence="11">
    <location>
        <begin position="1"/>
        <end position="16"/>
    </location>
</feature>
<dbReference type="GO" id="GO:0005524">
    <property type="term" value="F:ATP binding"/>
    <property type="evidence" value="ECO:0007669"/>
    <property type="project" value="UniProtKB-UniRule"/>
</dbReference>
<dbReference type="GO" id="GO:0006357">
    <property type="term" value="P:regulation of transcription by RNA polymerase II"/>
    <property type="evidence" value="ECO:0007669"/>
    <property type="project" value="UniProtKB-ARBA"/>
</dbReference>
<dbReference type="FunFam" id="1.10.510.10:FF:000459">
    <property type="entry name" value="Casein kinase II subunit alpha"/>
    <property type="match status" value="1"/>
</dbReference>
<dbReference type="Proteomes" id="UP000688137">
    <property type="component" value="Unassembled WGS sequence"/>
</dbReference>
<feature type="chain" id="PRO_5035789206" description="non-specific serine/threonine protein kinase" evidence="11">
    <location>
        <begin position="17"/>
        <end position="409"/>
    </location>
</feature>
<dbReference type="AlphaFoldDB" id="A0A8S1Q053"/>
<proteinExistence type="inferred from homology"/>
<dbReference type="PROSITE" id="PS00108">
    <property type="entry name" value="PROTEIN_KINASE_ST"/>
    <property type="match status" value="1"/>
</dbReference>
<evidence type="ECO:0000259" key="12">
    <source>
        <dbReference type="PROSITE" id="PS50011"/>
    </source>
</evidence>
<dbReference type="EMBL" id="CAJJDM010000143">
    <property type="protein sequence ID" value="CAD8109057.1"/>
    <property type="molecule type" value="Genomic_DNA"/>
</dbReference>
<dbReference type="EC" id="2.7.11.1" evidence="1"/>
<evidence type="ECO:0000256" key="7">
    <source>
        <dbReference type="ARBA" id="ARBA00047899"/>
    </source>
</evidence>
<dbReference type="PANTHER" id="PTHR24054">
    <property type="entry name" value="CASEIN KINASE II SUBUNIT ALPHA"/>
    <property type="match status" value="1"/>
</dbReference>
<evidence type="ECO:0000256" key="2">
    <source>
        <dbReference type="ARBA" id="ARBA00022527"/>
    </source>
</evidence>
<evidence type="ECO:0000256" key="4">
    <source>
        <dbReference type="ARBA" id="ARBA00022741"/>
    </source>
</evidence>
<dbReference type="GO" id="GO:0004674">
    <property type="term" value="F:protein serine/threonine kinase activity"/>
    <property type="evidence" value="ECO:0007669"/>
    <property type="project" value="UniProtKB-KW"/>
</dbReference>
<sequence length="409" mass="47942">MQLIFWFLGLVFTIECQDPNDAVFSQSINVVLNGQLKHYYVGNVVVHASSRQEKNDYFPEDSTTFDEDGTPEFIEYLEPYDYDQEIDLNDIRVSRIYPDVNRDQVLPFNIQQGNISNYVVKKYLGDGTFAFVQSAIRLSDGLPVVLKQIKKEYTWWAKMEAKVLNTLNEESNPNIVKLVDAFFNDSSPVLVFQELQNCTTFDYRIYNYYHDLTSEDIKNLYYKLFQALATSHAKGIMHLDIKPANIIVNGDQIQLIDWGVSDFYFPMKEYRTRVGTRHYRAPEQLIHYKYYDYAVDVWALGSIFATAIFKKYPFFNGRNNDDQLLKVVKVLGSEDFFKFCDKYSIQIPDDLYKKLKGHQKISLETFINDENRELATVQAIDLLNKIFIYDHAFRITAEDILQHEYFTDL</sequence>
<comment type="catalytic activity">
    <reaction evidence="7">
        <text>L-threonyl-[protein] + ATP = O-phospho-L-threonyl-[protein] + ADP + H(+)</text>
        <dbReference type="Rhea" id="RHEA:46608"/>
        <dbReference type="Rhea" id="RHEA-COMP:11060"/>
        <dbReference type="Rhea" id="RHEA-COMP:11605"/>
        <dbReference type="ChEBI" id="CHEBI:15378"/>
        <dbReference type="ChEBI" id="CHEBI:30013"/>
        <dbReference type="ChEBI" id="CHEBI:30616"/>
        <dbReference type="ChEBI" id="CHEBI:61977"/>
        <dbReference type="ChEBI" id="CHEBI:456216"/>
        <dbReference type="EC" id="2.7.11.1"/>
    </reaction>
</comment>
<dbReference type="PROSITE" id="PS50011">
    <property type="entry name" value="PROTEIN_KINASE_DOM"/>
    <property type="match status" value="1"/>
</dbReference>
<evidence type="ECO:0000256" key="1">
    <source>
        <dbReference type="ARBA" id="ARBA00012513"/>
    </source>
</evidence>
<dbReference type="InterPro" id="IPR045216">
    <property type="entry name" value="CK2_alpha"/>
</dbReference>
<keyword evidence="11" id="KW-0732">Signal</keyword>
<comment type="similarity">
    <text evidence="10">Belongs to the protein kinase superfamily.</text>
</comment>
<dbReference type="GO" id="GO:0051726">
    <property type="term" value="P:regulation of cell cycle"/>
    <property type="evidence" value="ECO:0007669"/>
    <property type="project" value="TreeGrafter"/>
</dbReference>